<dbReference type="InterPro" id="IPR036278">
    <property type="entry name" value="Sialidase_sf"/>
</dbReference>
<dbReference type="InterPro" id="IPR015943">
    <property type="entry name" value="WD40/YVTN_repeat-like_dom_sf"/>
</dbReference>
<dbReference type="PANTHER" id="PTHR43739:SF5">
    <property type="entry name" value="EXO-ALPHA-SIALIDASE"/>
    <property type="match status" value="1"/>
</dbReference>
<keyword evidence="2" id="KW-0732">Signal</keyword>
<dbReference type="Gene3D" id="2.130.10.10">
    <property type="entry name" value="YVTN repeat-like/Quinoprotein amine dehydrogenase"/>
    <property type="match status" value="6"/>
</dbReference>
<dbReference type="GO" id="GO:0010411">
    <property type="term" value="P:xyloglucan metabolic process"/>
    <property type="evidence" value="ECO:0007669"/>
    <property type="project" value="TreeGrafter"/>
</dbReference>
<sequence>MRIAGAAAFLLGLSLVAPAAPAAGAAQTAEPSAARGVDPSLYSNLKWRNVGPQLGGRSIAVAGSSARPNEYYFGATGGGLWKTTDGGTEWAPVTDGQISSSSVGAVSVCPSDPDTVYIGMGEVDLRGSIIPGDGVYKTTDGGKTWKHLGLADTQMIGKIQVDPGNCDRVFVAAQGHIWGKNTERGVFRSTDGGANWQRVLYVDDQTGSPDVTMDPSDPNVLYAGMWQVQGKFWETNNGGPGSGLYKSTDGGSTWTKLTSRLGLPADAPIGKVGVSVSAADPNRVYALVEAKDGGLFRSDDAGSTWKLINNSQAVRQRAFYYTRVVADPVDPDRVYVPEVQFLRSNDGGANFSTMGGLPHGDNHALWIDPQNNQRMIEGNDGGATVSTNGGSSWTAEDYSTGQFYSVVTTNDEPYLICGQQQDRGTTCASSTGGTDTVNITGGSESGPIAVDPKNSNVFYAGDCCGPWTGSMSRFDRSGESAIGARRVDPWPDNPMGSAAGTLKHRFQWSYPLVTNPAEPDAIYAGSQHVMKSTNGGQSWQEISPDLSYADPSTLGPSGGPITLDQTGIEYYATVFSIAPSTVNKNLIWAGTDDGRVWLTQKGGGKWSEVTPGDLEKFTRVTMIDAGHSTQANGADKAAQKTAYLVGQRYKLEDFTPIAYRTHDGGKHWTKITTGFAPDDFLWSIRQDPVRSDLLYATSAHGVYVSFDDGDHWQSLQTNLPDVTAYDLKVKGNDLVISTQGRGFYVLDDGAELLRRLNPSTTPKDIADFHQTVPPVTPIKPVSPPAAVVPPTQHAANAENDLAVVQDPDNAVRSVSSNVSVSYTLKQDVTSAKVEFVAPDGTVVSSNNVPTTAGTRTATWNMRYPDAVSFPGLVYWQGSNQGPKAPLGSYTARLVVNGEPLQQSFDILKDSRLTHVTEADIAAQFQLDLAVRNATNDANQGVINIRACTAQVDDRVGAANDPDVTKAGTSLDDTVNAVQNELHQSKNVANEDPLNFGIRLNNRIASLHSVIESVDGRPTDQTGQVFDNLNTLLQDQLKKLSTAVDTDVPNFNQLLASHNLAPISCSAV</sequence>
<dbReference type="Proteomes" id="UP000657574">
    <property type="component" value="Unassembled WGS sequence"/>
</dbReference>
<keyword evidence="1" id="KW-0677">Repeat</keyword>
<dbReference type="PANTHER" id="PTHR43739">
    <property type="entry name" value="XYLOGLUCANASE (EUROFUNG)"/>
    <property type="match status" value="1"/>
</dbReference>
<feature type="signal peptide" evidence="2">
    <location>
        <begin position="1"/>
        <end position="19"/>
    </location>
</feature>
<keyword evidence="5" id="KW-1185">Reference proteome</keyword>
<comment type="caution">
    <text evidence="4">The sequence shown here is derived from an EMBL/GenBank/DDBJ whole genome shotgun (WGS) entry which is preliminary data.</text>
</comment>
<proteinExistence type="predicted"/>
<dbReference type="AlphaFoldDB" id="A0A917UPR8"/>
<feature type="chain" id="PRO_5038788574" description="Sortilin N-terminal domain-containing protein" evidence="2">
    <location>
        <begin position="20"/>
        <end position="1067"/>
    </location>
</feature>
<dbReference type="SUPFAM" id="SSF50939">
    <property type="entry name" value="Sialidases"/>
    <property type="match status" value="2"/>
</dbReference>
<evidence type="ECO:0000256" key="1">
    <source>
        <dbReference type="ARBA" id="ARBA00022737"/>
    </source>
</evidence>
<evidence type="ECO:0000313" key="5">
    <source>
        <dbReference type="Proteomes" id="UP000657574"/>
    </source>
</evidence>
<name>A0A917UPR8_9ACTN</name>
<feature type="domain" description="Sortilin N-terminal" evidence="3">
    <location>
        <begin position="135"/>
        <end position="259"/>
    </location>
</feature>
<dbReference type="Pfam" id="PF15902">
    <property type="entry name" value="Sortilin-Vps10"/>
    <property type="match status" value="1"/>
</dbReference>
<gene>
    <name evidence="4" type="ORF">GCM10010121_099480</name>
</gene>
<dbReference type="InterPro" id="IPR052025">
    <property type="entry name" value="Xyloglucanase_GH74"/>
</dbReference>
<reference evidence="4" key="1">
    <citation type="journal article" date="2014" name="Int. J. Syst. Evol. Microbiol.">
        <title>Complete genome sequence of Corynebacterium casei LMG S-19264T (=DSM 44701T), isolated from a smear-ripened cheese.</title>
        <authorList>
            <consortium name="US DOE Joint Genome Institute (JGI-PGF)"/>
            <person name="Walter F."/>
            <person name="Albersmeier A."/>
            <person name="Kalinowski J."/>
            <person name="Ruckert C."/>
        </authorList>
    </citation>
    <scope>NUCLEOTIDE SEQUENCE</scope>
    <source>
        <strain evidence="4">JCM 3086</strain>
    </source>
</reference>
<evidence type="ECO:0000313" key="4">
    <source>
        <dbReference type="EMBL" id="GGJ72981.1"/>
    </source>
</evidence>
<accession>A0A917UPR8</accession>
<reference evidence="4" key="2">
    <citation type="submission" date="2020-09" db="EMBL/GenBank/DDBJ databases">
        <authorList>
            <person name="Sun Q."/>
            <person name="Ohkuma M."/>
        </authorList>
    </citation>
    <scope>NUCLEOTIDE SEQUENCE</scope>
    <source>
        <strain evidence="4">JCM 3086</strain>
    </source>
</reference>
<dbReference type="InterPro" id="IPR031778">
    <property type="entry name" value="Sortilin_N"/>
</dbReference>
<evidence type="ECO:0000256" key="2">
    <source>
        <dbReference type="SAM" id="SignalP"/>
    </source>
</evidence>
<dbReference type="EMBL" id="BMQA01000166">
    <property type="protein sequence ID" value="GGJ72981.1"/>
    <property type="molecule type" value="Genomic_DNA"/>
</dbReference>
<organism evidence="4 5">
    <name type="scientific">Streptomyces brasiliensis</name>
    <dbReference type="NCBI Taxonomy" id="1954"/>
    <lineage>
        <taxon>Bacteria</taxon>
        <taxon>Bacillati</taxon>
        <taxon>Actinomycetota</taxon>
        <taxon>Actinomycetes</taxon>
        <taxon>Kitasatosporales</taxon>
        <taxon>Streptomycetaceae</taxon>
        <taxon>Streptomyces</taxon>
    </lineage>
</organism>
<protein>
    <recommendedName>
        <fullName evidence="3">Sortilin N-terminal domain-containing protein</fullName>
    </recommendedName>
</protein>
<dbReference type="CDD" id="cd15482">
    <property type="entry name" value="Sialidase_non-viral"/>
    <property type="match status" value="1"/>
</dbReference>
<evidence type="ECO:0000259" key="3">
    <source>
        <dbReference type="Pfam" id="PF15902"/>
    </source>
</evidence>